<dbReference type="Gene3D" id="3.90.1530.10">
    <property type="entry name" value="Conserved hypothetical protein from pyrococcus furiosus pfu- 392566-001, ParB domain"/>
    <property type="match status" value="1"/>
</dbReference>
<dbReference type="Proteomes" id="UP001326110">
    <property type="component" value="Chromosome"/>
</dbReference>
<dbReference type="PROSITE" id="PS51257">
    <property type="entry name" value="PROKAR_LIPOPROTEIN"/>
    <property type="match status" value="1"/>
</dbReference>
<dbReference type="Gene3D" id="1.10.8.10">
    <property type="entry name" value="DNA helicase RuvA subunit, C-terminal domain"/>
    <property type="match status" value="1"/>
</dbReference>
<gene>
    <name evidence="2" type="ORF">SR858_03475</name>
</gene>
<accession>A0ABZ0Y1W4</accession>
<keyword evidence="3" id="KW-1185">Reference proteome</keyword>
<name>A0ABZ0Y1W4_9BURK</name>
<dbReference type="InterPro" id="IPR014956">
    <property type="entry name" value="ParBc_2"/>
</dbReference>
<dbReference type="EMBL" id="CP140152">
    <property type="protein sequence ID" value="WQH05411.1"/>
    <property type="molecule type" value="Genomic_DNA"/>
</dbReference>
<evidence type="ECO:0000313" key="3">
    <source>
        <dbReference type="Proteomes" id="UP001326110"/>
    </source>
</evidence>
<evidence type="ECO:0000313" key="2">
    <source>
        <dbReference type="EMBL" id="WQH05411.1"/>
    </source>
</evidence>
<dbReference type="RefSeq" id="WP_019924840.1">
    <property type="nucleotide sequence ID" value="NZ_CP140152.1"/>
</dbReference>
<proteinExistence type="predicted"/>
<reference evidence="2 3" key="1">
    <citation type="submission" date="2023-11" db="EMBL/GenBank/DDBJ databases">
        <title>MicrobeMod: A computational toolkit for identifying prokaryotic methylation and restriction-modification with nanopore sequencing.</title>
        <authorList>
            <person name="Crits-Christoph A."/>
            <person name="Kang S.C."/>
            <person name="Lee H."/>
            <person name="Ostrov N."/>
        </authorList>
    </citation>
    <scope>NUCLEOTIDE SEQUENCE [LARGE SCALE GENOMIC DNA]</scope>
    <source>
        <strain evidence="2 3">ATCC 25935</strain>
    </source>
</reference>
<protein>
    <submittedName>
        <fullName evidence="2">ParB-like protein</fullName>
    </submittedName>
</protein>
<keyword evidence="1" id="KW-0732">Signal</keyword>
<dbReference type="Pfam" id="PF08857">
    <property type="entry name" value="ParBc_2"/>
    <property type="match status" value="1"/>
</dbReference>
<dbReference type="InterPro" id="IPR036086">
    <property type="entry name" value="ParB/Sulfiredoxin_sf"/>
</dbReference>
<dbReference type="CDD" id="cd16390">
    <property type="entry name" value="ParB_N_Srx_like"/>
    <property type="match status" value="1"/>
</dbReference>
<sequence length="542" mass="56486">MHSTRQRPTGFPRLPLLLTLPLLLAACGGGDANLDTTPVRAMTVVAATGKAMAGAAVTVQDAAKSTVGTGTTDANGKLVLKLPASAAAPFLLTVTPTSGSAQYAVTVKETAVNVTPLTSVLAMQLLGATPATTSASQLAAVDGTKIATAQTQLSTALADAMRAMGVSATYDFVNGPLVPGSSTDAADKLLDQLAVKVSGTDIDIVNTSGAILAQSTGGSVPRATGTALLTAPATPTARQQQLMAMVPGTTAAPVFIEVALDELLPTQPAVGYDQIYYKLGRYSAEDLIMDKTNKPKKFAELCEANGQDDVVTKTANVTGATLIKPPATFACKSPVGTKPGDMKTVVVGPGGKLYLTDGHHTFSAFWDADGGVNHKLKVWVKLTDNLSKLNEVDFWAQMKSSKKVWLKDGANRAIVTGQLPQQIGLASLANDPYRALVYFTRDAGYIVPEASTEFLEFYWGDWLRSKIDLAGYDLTSSASYSSAILKASQAMVALQATDVVSGGNTAASLGWSGKLDTKALDDLVTPTGKLTYSIAYKKTLVK</sequence>
<feature type="chain" id="PRO_5045781054" evidence="1">
    <location>
        <begin position="26"/>
        <end position="542"/>
    </location>
</feature>
<feature type="signal peptide" evidence="1">
    <location>
        <begin position="1"/>
        <end position="25"/>
    </location>
</feature>
<dbReference type="SUPFAM" id="SSF110849">
    <property type="entry name" value="ParB/Sulfiredoxin"/>
    <property type="match status" value="1"/>
</dbReference>
<organism evidence="2 3">
    <name type="scientific">Duganella zoogloeoides</name>
    <dbReference type="NCBI Taxonomy" id="75659"/>
    <lineage>
        <taxon>Bacteria</taxon>
        <taxon>Pseudomonadati</taxon>
        <taxon>Pseudomonadota</taxon>
        <taxon>Betaproteobacteria</taxon>
        <taxon>Burkholderiales</taxon>
        <taxon>Oxalobacteraceae</taxon>
        <taxon>Telluria group</taxon>
        <taxon>Duganella</taxon>
    </lineage>
</organism>
<evidence type="ECO:0000256" key="1">
    <source>
        <dbReference type="SAM" id="SignalP"/>
    </source>
</evidence>